<evidence type="ECO:0000313" key="3">
    <source>
        <dbReference type="Proteomes" id="UP000276133"/>
    </source>
</evidence>
<accession>A0A3M7PD66</accession>
<dbReference type="AlphaFoldDB" id="A0A3M7PD66"/>
<dbReference type="EMBL" id="REGN01011759">
    <property type="protein sequence ID" value="RMZ96943.1"/>
    <property type="molecule type" value="Genomic_DNA"/>
</dbReference>
<sequence length="100" mass="11497">MLLFLLLFQLLLLEQQLSECTSVAFEEKIVAAVKHKLNVDSKVIQAAKLTGQERRQYLQTILSQCYVGINFDFNNDKEAKIANEKGNKRKQFVSRPSRPI</sequence>
<keyword evidence="1" id="KW-0732">Signal</keyword>
<reference evidence="2 3" key="1">
    <citation type="journal article" date="2018" name="Sci. Rep.">
        <title>Genomic signatures of local adaptation to the degree of environmental predictability in rotifers.</title>
        <authorList>
            <person name="Franch-Gras L."/>
            <person name="Hahn C."/>
            <person name="Garcia-Roger E.M."/>
            <person name="Carmona M.J."/>
            <person name="Serra M."/>
            <person name="Gomez A."/>
        </authorList>
    </citation>
    <scope>NUCLEOTIDE SEQUENCE [LARGE SCALE GENOMIC DNA]</scope>
    <source>
        <strain evidence="2">HYR1</strain>
    </source>
</reference>
<proteinExistence type="predicted"/>
<dbReference type="Proteomes" id="UP000276133">
    <property type="component" value="Unassembled WGS sequence"/>
</dbReference>
<protein>
    <submittedName>
        <fullName evidence="2">Uncharacterized protein</fullName>
    </submittedName>
</protein>
<keyword evidence="3" id="KW-1185">Reference proteome</keyword>
<evidence type="ECO:0000313" key="2">
    <source>
        <dbReference type="EMBL" id="RMZ96943.1"/>
    </source>
</evidence>
<feature type="chain" id="PRO_5018088242" evidence="1">
    <location>
        <begin position="21"/>
        <end position="100"/>
    </location>
</feature>
<feature type="signal peptide" evidence="1">
    <location>
        <begin position="1"/>
        <end position="20"/>
    </location>
</feature>
<evidence type="ECO:0000256" key="1">
    <source>
        <dbReference type="SAM" id="SignalP"/>
    </source>
</evidence>
<gene>
    <name evidence="2" type="ORF">BpHYR1_009201</name>
</gene>
<name>A0A3M7PD66_BRAPC</name>
<comment type="caution">
    <text evidence="2">The sequence shown here is derived from an EMBL/GenBank/DDBJ whole genome shotgun (WGS) entry which is preliminary data.</text>
</comment>
<organism evidence="2 3">
    <name type="scientific">Brachionus plicatilis</name>
    <name type="common">Marine rotifer</name>
    <name type="synonym">Brachionus muelleri</name>
    <dbReference type="NCBI Taxonomy" id="10195"/>
    <lineage>
        <taxon>Eukaryota</taxon>
        <taxon>Metazoa</taxon>
        <taxon>Spiralia</taxon>
        <taxon>Gnathifera</taxon>
        <taxon>Rotifera</taxon>
        <taxon>Eurotatoria</taxon>
        <taxon>Monogononta</taxon>
        <taxon>Pseudotrocha</taxon>
        <taxon>Ploima</taxon>
        <taxon>Brachionidae</taxon>
        <taxon>Brachionus</taxon>
    </lineage>
</organism>